<sequence length="55" mass="6261">LLGQPIRYASPFGSILVECKDFYEQSRGLCSVPFNSFWLHSLGKRFKVLSPGNNR</sequence>
<dbReference type="AlphaFoldDB" id="A0AAD2K4P0"/>
<gene>
    <name evidence="1" type="ORF">MYCIT1_LOCUS27762</name>
</gene>
<name>A0AAD2K4P0_9AGAR</name>
<feature type="non-terminal residue" evidence="1">
    <location>
        <position position="1"/>
    </location>
</feature>
<comment type="caution">
    <text evidence="1">The sequence shown here is derived from an EMBL/GenBank/DDBJ whole genome shotgun (WGS) entry which is preliminary data.</text>
</comment>
<protein>
    <submittedName>
        <fullName evidence="1">Uncharacterized protein</fullName>
    </submittedName>
</protein>
<evidence type="ECO:0000313" key="1">
    <source>
        <dbReference type="EMBL" id="CAK5278427.1"/>
    </source>
</evidence>
<dbReference type="EMBL" id="CAVNYO010000421">
    <property type="protein sequence ID" value="CAK5278427.1"/>
    <property type="molecule type" value="Genomic_DNA"/>
</dbReference>
<reference evidence="1" key="1">
    <citation type="submission" date="2023-11" db="EMBL/GenBank/DDBJ databases">
        <authorList>
            <person name="De Vega J J."/>
            <person name="De Vega J J."/>
        </authorList>
    </citation>
    <scope>NUCLEOTIDE SEQUENCE</scope>
</reference>
<proteinExistence type="predicted"/>
<evidence type="ECO:0000313" key="2">
    <source>
        <dbReference type="Proteomes" id="UP001295794"/>
    </source>
</evidence>
<organism evidence="1 2">
    <name type="scientific">Mycena citricolor</name>
    <dbReference type="NCBI Taxonomy" id="2018698"/>
    <lineage>
        <taxon>Eukaryota</taxon>
        <taxon>Fungi</taxon>
        <taxon>Dikarya</taxon>
        <taxon>Basidiomycota</taxon>
        <taxon>Agaricomycotina</taxon>
        <taxon>Agaricomycetes</taxon>
        <taxon>Agaricomycetidae</taxon>
        <taxon>Agaricales</taxon>
        <taxon>Marasmiineae</taxon>
        <taxon>Mycenaceae</taxon>
        <taxon>Mycena</taxon>
    </lineage>
</organism>
<dbReference type="Proteomes" id="UP001295794">
    <property type="component" value="Unassembled WGS sequence"/>
</dbReference>
<accession>A0AAD2K4P0</accession>
<keyword evidence="2" id="KW-1185">Reference proteome</keyword>